<dbReference type="AlphaFoldDB" id="A0AAW1ML36"/>
<sequence length="94" mass="11699">MGRHRNQEVRQELLVEWIKKVIERNKLKARVQYRRSRGRLRKTWIGKNRKEAKQIWEARVQYRRSRGRLRKTWIGKNRKEATEDSDRCKNVIKR</sequence>
<dbReference type="EMBL" id="JASPKY010000037">
    <property type="protein sequence ID" value="KAK9746780.1"/>
    <property type="molecule type" value="Genomic_DNA"/>
</dbReference>
<accession>A0AAW1ML36</accession>
<gene>
    <name evidence="1" type="ORF">QE152_g5865</name>
</gene>
<comment type="caution">
    <text evidence="1">The sequence shown here is derived from an EMBL/GenBank/DDBJ whole genome shotgun (WGS) entry which is preliminary data.</text>
</comment>
<reference evidence="1 2" key="1">
    <citation type="journal article" date="2024" name="BMC Genomics">
        <title>De novo assembly and annotation of Popillia japonica's genome with initial clues to its potential as an invasive pest.</title>
        <authorList>
            <person name="Cucini C."/>
            <person name="Boschi S."/>
            <person name="Funari R."/>
            <person name="Cardaioli E."/>
            <person name="Iannotti N."/>
            <person name="Marturano G."/>
            <person name="Paoli F."/>
            <person name="Bruttini M."/>
            <person name="Carapelli A."/>
            <person name="Frati F."/>
            <person name="Nardi F."/>
        </authorList>
    </citation>
    <scope>NUCLEOTIDE SEQUENCE [LARGE SCALE GENOMIC DNA]</scope>
    <source>
        <strain evidence="1">DMR45628</strain>
    </source>
</reference>
<evidence type="ECO:0000313" key="2">
    <source>
        <dbReference type="Proteomes" id="UP001458880"/>
    </source>
</evidence>
<organism evidence="1 2">
    <name type="scientific">Popillia japonica</name>
    <name type="common">Japanese beetle</name>
    <dbReference type="NCBI Taxonomy" id="7064"/>
    <lineage>
        <taxon>Eukaryota</taxon>
        <taxon>Metazoa</taxon>
        <taxon>Ecdysozoa</taxon>
        <taxon>Arthropoda</taxon>
        <taxon>Hexapoda</taxon>
        <taxon>Insecta</taxon>
        <taxon>Pterygota</taxon>
        <taxon>Neoptera</taxon>
        <taxon>Endopterygota</taxon>
        <taxon>Coleoptera</taxon>
        <taxon>Polyphaga</taxon>
        <taxon>Scarabaeiformia</taxon>
        <taxon>Scarabaeidae</taxon>
        <taxon>Rutelinae</taxon>
        <taxon>Popillia</taxon>
    </lineage>
</organism>
<dbReference type="Proteomes" id="UP001458880">
    <property type="component" value="Unassembled WGS sequence"/>
</dbReference>
<proteinExistence type="predicted"/>
<protein>
    <submittedName>
        <fullName evidence="1">Uncharacterized protein</fullName>
    </submittedName>
</protein>
<keyword evidence="2" id="KW-1185">Reference proteome</keyword>
<name>A0AAW1ML36_POPJA</name>
<evidence type="ECO:0000313" key="1">
    <source>
        <dbReference type="EMBL" id="KAK9746780.1"/>
    </source>
</evidence>